<dbReference type="InterPro" id="IPR001611">
    <property type="entry name" value="Leu-rich_rpt"/>
</dbReference>
<proteinExistence type="predicted"/>
<dbReference type="SUPFAM" id="SSF52058">
    <property type="entry name" value="L domain-like"/>
    <property type="match status" value="1"/>
</dbReference>
<dbReference type="InterPro" id="IPR032675">
    <property type="entry name" value="LRR_dom_sf"/>
</dbReference>
<dbReference type="Gene3D" id="3.80.10.10">
    <property type="entry name" value="Ribonuclease Inhibitor"/>
    <property type="match status" value="1"/>
</dbReference>
<dbReference type="Pfam" id="PF00560">
    <property type="entry name" value="LRR_1"/>
    <property type="match status" value="1"/>
</dbReference>
<evidence type="ECO:0000313" key="1">
    <source>
        <dbReference type="EMBL" id="KAJ8788344.1"/>
    </source>
</evidence>
<organism evidence="1 2">
    <name type="scientific">Eschrichtius robustus</name>
    <name type="common">California gray whale</name>
    <name type="synonym">Eschrichtius gibbosus</name>
    <dbReference type="NCBI Taxonomy" id="9764"/>
    <lineage>
        <taxon>Eukaryota</taxon>
        <taxon>Metazoa</taxon>
        <taxon>Chordata</taxon>
        <taxon>Craniata</taxon>
        <taxon>Vertebrata</taxon>
        <taxon>Euteleostomi</taxon>
        <taxon>Mammalia</taxon>
        <taxon>Eutheria</taxon>
        <taxon>Laurasiatheria</taxon>
        <taxon>Artiodactyla</taxon>
        <taxon>Whippomorpha</taxon>
        <taxon>Cetacea</taxon>
        <taxon>Mysticeti</taxon>
        <taxon>Eschrichtiidae</taxon>
        <taxon>Eschrichtius</taxon>
    </lineage>
</organism>
<dbReference type="AlphaFoldDB" id="A0AB34HCJ2"/>
<dbReference type="PROSITE" id="PS51450">
    <property type="entry name" value="LRR"/>
    <property type="match status" value="2"/>
</dbReference>
<dbReference type="EMBL" id="JAIQCJ010001624">
    <property type="protein sequence ID" value="KAJ8788344.1"/>
    <property type="molecule type" value="Genomic_DNA"/>
</dbReference>
<protein>
    <submittedName>
        <fullName evidence="1">Uncharacterized protein</fullName>
    </submittedName>
</protein>
<gene>
    <name evidence="1" type="ORF">J1605_000400</name>
</gene>
<dbReference type="Proteomes" id="UP001159641">
    <property type="component" value="Unassembled WGS sequence"/>
</dbReference>
<reference evidence="1 2" key="1">
    <citation type="submission" date="2022-11" db="EMBL/GenBank/DDBJ databases">
        <title>Whole genome sequence of Eschrichtius robustus ER-17-0199.</title>
        <authorList>
            <person name="Bruniche-Olsen A."/>
            <person name="Black A.N."/>
            <person name="Fields C.J."/>
            <person name="Walden K."/>
            <person name="Dewoody J.A."/>
        </authorList>
    </citation>
    <scope>NUCLEOTIDE SEQUENCE [LARGE SCALE GENOMIC DNA]</scope>
    <source>
        <strain evidence="1">ER-17-0199</strain>
        <tissue evidence="1">Blubber</tissue>
    </source>
</reference>
<name>A0AB34HCJ2_ESCRO</name>
<comment type="caution">
    <text evidence="1">The sequence shown here is derived from an EMBL/GenBank/DDBJ whole genome shotgun (WGS) entry which is preliminary data.</text>
</comment>
<keyword evidence="2" id="KW-1185">Reference proteome</keyword>
<sequence>MKYCQSCKNTHTFSLQLPLRKEAVILANSLSICECPRIEFLQQKYKDEKKNSLEHELFRHGNTNSIMGQRNCDCSIRQYKWFVFDHDLVLPEYIVEFEYITVVKAHSLFSAFNNVILEESKKNSEGSVLSQDLKFDDEVIKMDPRIKPRPKLISLDDKTILSLANTSIYSHIVYNLEYLDASHNHVITLEGFRGLMKLKHLDLSWNQLKKSGDEINMLCKHTTSLLTLDIRQNPWQKLSLLRHSSTKEERSRILSIWPSAKILTQTSKLGPHSHLSGNWYLKVKTIY</sequence>
<accession>A0AB34HCJ2</accession>
<evidence type="ECO:0000313" key="2">
    <source>
        <dbReference type="Proteomes" id="UP001159641"/>
    </source>
</evidence>